<gene>
    <name evidence="2" type="ORF">CKAN_00521300</name>
</gene>
<keyword evidence="1" id="KW-1133">Transmembrane helix</keyword>
<feature type="transmembrane region" description="Helical" evidence="1">
    <location>
        <begin position="12"/>
        <end position="31"/>
    </location>
</feature>
<dbReference type="EMBL" id="QPKB01000002">
    <property type="protein sequence ID" value="RWR76755.1"/>
    <property type="molecule type" value="Genomic_DNA"/>
</dbReference>
<keyword evidence="1" id="KW-0812">Transmembrane</keyword>
<dbReference type="AlphaFoldDB" id="A0A443NE20"/>
<dbReference type="InterPro" id="IPR007541">
    <property type="entry name" value="Uncharacterised_BSP"/>
</dbReference>
<evidence type="ECO:0000313" key="3">
    <source>
        <dbReference type="Proteomes" id="UP000283530"/>
    </source>
</evidence>
<dbReference type="Proteomes" id="UP000283530">
    <property type="component" value="Unassembled WGS sequence"/>
</dbReference>
<accession>A0A443NE20</accession>
<comment type="caution">
    <text evidence="2">The sequence shown here is derived from an EMBL/GenBank/DDBJ whole genome shotgun (WGS) entry which is preliminary data.</text>
</comment>
<name>A0A443NE20_9MAGN</name>
<protein>
    <submittedName>
        <fullName evidence="2">NtPRp27</fullName>
    </submittedName>
</protein>
<organism evidence="2 3">
    <name type="scientific">Cinnamomum micranthum f. kanehirae</name>
    <dbReference type="NCBI Taxonomy" id="337451"/>
    <lineage>
        <taxon>Eukaryota</taxon>
        <taxon>Viridiplantae</taxon>
        <taxon>Streptophyta</taxon>
        <taxon>Embryophyta</taxon>
        <taxon>Tracheophyta</taxon>
        <taxon>Spermatophyta</taxon>
        <taxon>Magnoliopsida</taxon>
        <taxon>Magnoliidae</taxon>
        <taxon>Laurales</taxon>
        <taxon>Lauraceae</taxon>
        <taxon>Cinnamomum</taxon>
    </lineage>
</organism>
<dbReference type="Pfam" id="PF04450">
    <property type="entry name" value="BSP"/>
    <property type="match status" value="1"/>
</dbReference>
<proteinExistence type="predicted"/>
<evidence type="ECO:0000256" key="1">
    <source>
        <dbReference type="SAM" id="Phobius"/>
    </source>
</evidence>
<keyword evidence="3" id="KW-1185">Reference proteome</keyword>
<keyword evidence="1" id="KW-0472">Membrane</keyword>
<dbReference type="STRING" id="337451.A0A443NE20"/>
<reference evidence="2 3" key="1">
    <citation type="journal article" date="2019" name="Nat. Plants">
        <title>Stout camphor tree genome fills gaps in understanding of flowering plant genome evolution.</title>
        <authorList>
            <person name="Chaw S.M."/>
            <person name="Liu Y.C."/>
            <person name="Wu Y.W."/>
            <person name="Wang H.Y."/>
            <person name="Lin C.I."/>
            <person name="Wu C.S."/>
            <person name="Ke H.M."/>
            <person name="Chang L.Y."/>
            <person name="Hsu C.Y."/>
            <person name="Yang H.T."/>
            <person name="Sudianto E."/>
            <person name="Hsu M.H."/>
            <person name="Wu K.P."/>
            <person name="Wang L.N."/>
            <person name="Leebens-Mack J.H."/>
            <person name="Tsai I.J."/>
        </authorList>
    </citation>
    <scope>NUCLEOTIDE SEQUENCE [LARGE SCALE GENOMIC DNA]</scope>
    <source>
        <strain evidence="3">cv. Chaw 1501</strain>
        <tissue evidence="2">Young leaves</tissue>
    </source>
</reference>
<sequence>MYSFTTPQNQRATMAPLFILFIHSLMAMAAFRQIQAVEYIVTNNAAGTPGGTRFENEIGGPYTKQILQTASSFIWQTFKQGEADRKSVDKVTTIIETMDGVAYTSNNEIHVSARYIAGYSGDVRKEITGVLYHEMVHVWQWNGNGQAVPGGLIEGIADYVRLKAGYAPSHWVKPGQGDRWDQGYDVTARFLDYCNSLRDGFVADLNNKLKTGYSSNVFVELLGKTVDQLWTDYKAKYAGS</sequence>
<dbReference type="PANTHER" id="PTHR33321:SF12">
    <property type="entry name" value="PLANT BASIC SECRETORY PROTEIN (BSP) FAMILY PROTEIN"/>
    <property type="match status" value="1"/>
</dbReference>
<dbReference type="PANTHER" id="PTHR33321">
    <property type="match status" value="1"/>
</dbReference>
<evidence type="ECO:0000313" key="2">
    <source>
        <dbReference type="EMBL" id="RWR76755.1"/>
    </source>
</evidence>
<dbReference type="OrthoDB" id="891726at2759"/>